<name>A0A6S6W1M0_9PLEO</name>
<accession>A0A6S6W1M0</accession>
<reference evidence="1" key="1">
    <citation type="submission" date="2021-02" db="EMBL/GenBank/DDBJ databases">
        <authorList>
            <person name="Syme A R."/>
            <person name="Syme A R."/>
            <person name="Moolhuijzen P."/>
        </authorList>
    </citation>
    <scope>NUCLEOTIDE SEQUENCE</scope>
    <source>
        <strain evidence="1">W1-1</strain>
    </source>
</reference>
<evidence type="ECO:0000313" key="1">
    <source>
        <dbReference type="EMBL" id="CAE7034246.1"/>
    </source>
</evidence>
<gene>
    <name evidence="1" type="ORF">PTTW11_05381</name>
</gene>
<protein>
    <submittedName>
        <fullName evidence="1">Uncharacterized protein</fullName>
    </submittedName>
</protein>
<dbReference type="Proteomes" id="UP000472372">
    <property type="component" value="Chromosome 4"/>
</dbReference>
<evidence type="ECO:0000313" key="2">
    <source>
        <dbReference type="Proteomes" id="UP000472372"/>
    </source>
</evidence>
<sequence length="72" mass="7920">MQLLQFMFTAFALAPLAMAQDKGCYFYGKDNNGVTGNSNCCAGQKDCPAFYHGRGRFWVDFCSDGMPACDSK</sequence>
<dbReference type="AlphaFoldDB" id="A0A6S6W1M0"/>
<dbReference type="EMBL" id="HG992980">
    <property type="protein sequence ID" value="CAE7034246.1"/>
    <property type="molecule type" value="Genomic_DNA"/>
</dbReference>
<organism evidence="1 2">
    <name type="scientific">Pyrenophora teres f. teres</name>
    <dbReference type="NCBI Taxonomy" id="97479"/>
    <lineage>
        <taxon>Eukaryota</taxon>
        <taxon>Fungi</taxon>
        <taxon>Dikarya</taxon>
        <taxon>Ascomycota</taxon>
        <taxon>Pezizomycotina</taxon>
        <taxon>Dothideomycetes</taxon>
        <taxon>Pleosporomycetidae</taxon>
        <taxon>Pleosporales</taxon>
        <taxon>Pleosporineae</taxon>
        <taxon>Pleosporaceae</taxon>
        <taxon>Pyrenophora</taxon>
    </lineage>
</organism>
<proteinExistence type="predicted"/>